<accession>A0A163IY86</accession>
<protein>
    <submittedName>
        <fullName evidence="2">Uncharacterized protein</fullName>
    </submittedName>
</protein>
<evidence type="ECO:0000256" key="1">
    <source>
        <dbReference type="SAM" id="MobiDB-lite"/>
    </source>
</evidence>
<evidence type="ECO:0000313" key="3">
    <source>
        <dbReference type="Proteomes" id="UP000078561"/>
    </source>
</evidence>
<feature type="non-terminal residue" evidence="2">
    <location>
        <position position="1"/>
    </location>
</feature>
<feature type="region of interest" description="Disordered" evidence="1">
    <location>
        <begin position="33"/>
        <end position="132"/>
    </location>
</feature>
<sequence length="132" mass="14415">SEPEDALNGALLHLVEETSQRWSRLAVLVSNDHQNLAREAQDDDDQQTDDQEGGNNEDDRTTENMSLNSIPSTSGSTSTMGVSNLQIGTVPTTSPQPTIAISTYDNNLWSSKSNSRNGEDLRGRWAEVRTAP</sequence>
<dbReference type="Proteomes" id="UP000078561">
    <property type="component" value="Unassembled WGS sequence"/>
</dbReference>
<reference evidence="2" key="1">
    <citation type="submission" date="2016-04" db="EMBL/GenBank/DDBJ databases">
        <authorList>
            <person name="Evans L.H."/>
            <person name="Alamgir A."/>
            <person name="Owens N."/>
            <person name="Weber N.D."/>
            <person name="Virtaneva K."/>
            <person name="Barbian K."/>
            <person name="Babar A."/>
            <person name="Rosenke K."/>
        </authorList>
    </citation>
    <scope>NUCLEOTIDE SEQUENCE [LARGE SCALE GENOMIC DNA]</scope>
    <source>
        <strain evidence="2">CBS 101.48</strain>
    </source>
</reference>
<feature type="compositionally biased region" description="Low complexity" evidence="1">
    <location>
        <begin position="66"/>
        <end position="83"/>
    </location>
</feature>
<proteinExistence type="predicted"/>
<dbReference type="EMBL" id="LT550598">
    <property type="protein sequence ID" value="SAL96043.1"/>
    <property type="molecule type" value="Genomic_DNA"/>
</dbReference>
<dbReference type="AlphaFoldDB" id="A0A163IY86"/>
<feature type="compositionally biased region" description="Acidic residues" evidence="1">
    <location>
        <begin position="41"/>
        <end position="56"/>
    </location>
</feature>
<gene>
    <name evidence="2" type="primary">ABSGL_01404.1 scaffold 1484</name>
</gene>
<organism evidence="2">
    <name type="scientific">Absidia glauca</name>
    <name type="common">Pin mould</name>
    <dbReference type="NCBI Taxonomy" id="4829"/>
    <lineage>
        <taxon>Eukaryota</taxon>
        <taxon>Fungi</taxon>
        <taxon>Fungi incertae sedis</taxon>
        <taxon>Mucoromycota</taxon>
        <taxon>Mucoromycotina</taxon>
        <taxon>Mucoromycetes</taxon>
        <taxon>Mucorales</taxon>
        <taxon>Cunninghamellaceae</taxon>
        <taxon>Absidia</taxon>
    </lineage>
</organism>
<feature type="compositionally biased region" description="Polar residues" evidence="1">
    <location>
        <begin position="84"/>
        <end position="116"/>
    </location>
</feature>
<name>A0A163IY86_ABSGL</name>
<evidence type="ECO:0000313" key="2">
    <source>
        <dbReference type="EMBL" id="SAL96043.1"/>
    </source>
</evidence>
<feature type="compositionally biased region" description="Basic and acidic residues" evidence="1">
    <location>
        <begin position="117"/>
        <end position="132"/>
    </location>
</feature>
<keyword evidence="3" id="KW-1185">Reference proteome</keyword>
<dbReference type="InParanoid" id="A0A163IY86"/>